<dbReference type="Proteomes" id="UP000582659">
    <property type="component" value="Unassembled WGS sequence"/>
</dbReference>
<dbReference type="Proteomes" id="UP000659654">
    <property type="component" value="Unassembled WGS sequence"/>
</dbReference>
<comment type="cofactor">
    <cofactor evidence="2">
        <name>heme</name>
        <dbReference type="ChEBI" id="CHEBI:30413"/>
    </cofactor>
</comment>
<name>A0A1I7SD32_BURXY</name>
<dbReference type="SMART" id="SM00044">
    <property type="entry name" value="CYCc"/>
    <property type="match status" value="1"/>
</dbReference>
<evidence type="ECO:0000256" key="12">
    <source>
        <dbReference type="ARBA" id="ARBA00023293"/>
    </source>
</evidence>
<dbReference type="InterPro" id="IPR029787">
    <property type="entry name" value="Nucleotide_cyclase"/>
</dbReference>
<gene>
    <name evidence="14" type="ORF">BXYJ_LOCUS3141</name>
</gene>
<evidence type="ECO:0000256" key="9">
    <source>
        <dbReference type="ARBA" id="ARBA00023054"/>
    </source>
</evidence>
<dbReference type="GO" id="GO:0020037">
    <property type="term" value="F:heme binding"/>
    <property type="evidence" value="ECO:0007669"/>
    <property type="project" value="InterPro"/>
</dbReference>
<evidence type="ECO:0000256" key="7">
    <source>
        <dbReference type="ARBA" id="ARBA00022741"/>
    </source>
</evidence>
<dbReference type="SMR" id="A0A1I7SD32"/>
<evidence type="ECO:0000256" key="11">
    <source>
        <dbReference type="ARBA" id="ARBA00023239"/>
    </source>
</evidence>
<accession>A0A1I7SD32</accession>
<dbReference type="eggNOG" id="KOG4171">
    <property type="taxonomic scope" value="Eukaryota"/>
</dbReference>
<dbReference type="AlphaFoldDB" id="A0A1I7SD32"/>
<evidence type="ECO:0000256" key="5">
    <source>
        <dbReference type="ARBA" id="ARBA00022490"/>
    </source>
</evidence>
<comment type="subcellular location">
    <subcellularLocation>
        <location evidence="3">Cytoplasm</location>
    </subcellularLocation>
</comment>
<organism evidence="16 18">
    <name type="scientific">Bursaphelenchus xylophilus</name>
    <name type="common">Pinewood nematode worm</name>
    <name type="synonym">Aphelenchoides xylophilus</name>
    <dbReference type="NCBI Taxonomy" id="6326"/>
    <lineage>
        <taxon>Eukaryota</taxon>
        <taxon>Metazoa</taxon>
        <taxon>Ecdysozoa</taxon>
        <taxon>Nematoda</taxon>
        <taxon>Chromadorea</taxon>
        <taxon>Rhabditida</taxon>
        <taxon>Tylenchina</taxon>
        <taxon>Tylenchomorpha</taxon>
        <taxon>Aphelenchoidea</taxon>
        <taxon>Aphelenchoididae</taxon>
        <taxon>Bursaphelenchus</taxon>
    </lineage>
</organism>
<protein>
    <recommendedName>
        <fullName evidence="4">guanylate cyclase</fullName>
        <ecNumber evidence="4">4.6.1.2</ecNumber>
    </recommendedName>
</protein>
<feature type="domain" description="Guanylate cyclase" evidence="13">
    <location>
        <begin position="465"/>
        <end position="592"/>
    </location>
</feature>
<evidence type="ECO:0000313" key="16">
    <source>
        <dbReference type="Proteomes" id="UP000095284"/>
    </source>
</evidence>
<dbReference type="InterPro" id="IPR024096">
    <property type="entry name" value="NO_sig/Golgi_transp_ligand-bd"/>
</dbReference>
<dbReference type="PANTHER" id="PTHR45655:SF13">
    <property type="entry name" value="SOLUBLE GUANYLATE CYCLASE GCY-32-RELATED"/>
    <property type="match status" value="1"/>
</dbReference>
<evidence type="ECO:0000259" key="13">
    <source>
        <dbReference type="PROSITE" id="PS50125"/>
    </source>
</evidence>
<dbReference type="SUPFAM" id="SSF55073">
    <property type="entry name" value="Nucleotide cyclase"/>
    <property type="match status" value="1"/>
</dbReference>
<reference evidence="15" key="2">
    <citation type="submission" date="2020-08" db="EMBL/GenBank/DDBJ databases">
        <authorList>
            <person name="Kikuchi T."/>
        </authorList>
    </citation>
    <scope>NUCLEOTIDE SEQUENCE</scope>
    <source>
        <strain evidence="14">Ka4C1</strain>
    </source>
</reference>
<dbReference type="Pfam" id="PF00211">
    <property type="entry name" value="Guanylate_cyc"/>
    <property type="match status" value="1"/>
</dbReference>
<dbReference type="GO" id="GO:0008074">
    <property type="term" value="C:guanylate cyclase complex, soluble"/>
    <property type="evidence" value="ECO:0007669"/>
    <property type="project" value="TreeGrafter"/>
</dbReference>
<dbReference type="PROSITE" id="PS50125">
    <property type="entry name" value="GUANYLATE_CYCLASE_2"/>
    <property type="match status" value="1"/>
</dbReference>
<dbReference type="Pfam" id="PF07701">
    <property type="entry name" value="HNOBA"/>
    <property type="match status" value="1"/>
</dbReference>
<keyword evidence="10" id="KW-0342">GTP-binding</keyword>
<sequence length="691" mass="78109">MVIRKHGEDIWEAAVINAGLEYGKEAIVGHYYTDTETNLLVDSVCHAIGMQNESLWEEYGHFLVHFLLEIGWDELLSCVAPDLKGFIDNLDSMHYFIDHVVYKANLKGPSFRCEQEENGTITLHYYSERSGLFPIVKGEELALKRIKKSINFQGVLTEIARQLFNQDIRISVASRKQRIVQLSTGERCEEHVTFSIRDAIKPSFAVQNHHTARPGVTSDFEQVAERNRVEAVEPQLKVNQGEFCNLAPYHFIIDKEGRLVQMGNALCEYVIEAHTHAGTPIARIFEIHRPLITLDYENINNFINGVFILQVRTSPLQTTAIVANEIAAPKTVVSFEGSAELMSHTQHMKLKGQMMLIEGKDEIIFMGSPFVSSVNDLYKYGMRLSEISMHDATRDLMFLNETRTSDNKEEIILAEQAIGADRLEEELVRADELLEQLIGETFPRSMMKQVLNNSIWDAQSFESATIMMVDCPLVNKLLHQCKPTELMETINELFDKYDRIIKIHNGYKVNVVGDSFMAVCGAPEPVESHCEKMCHIALGLQWETHCTLDKNNEPLTMRCGISTGSIVAGVTGGKTQRYCVFGVTVRECAQMLAQCPPGRVHISSEAVLAAERTGRFEFLSRGNVFVRGLGIQETFFLIKSFKKSVWEIIGKERDVNVHSIDGYAELFAGLKNDVKLMRELEKPDSAMCRVL</sequence>
<evidence type="ECO:0000313" key="17">
    <source>
        <dbReference type="Proteomes" id="UP000659654"/>
    </source>
</evidence>
<evidence type="ECO:0000256" key="2">
    <source>
        <dbReference type="ARBA" id="ARBA00001971"/>
    </source>
</evidence>
<dbReference type="Pfam" id="PF07700">
    <property type="entry name" value="HNOB"/>
    <property type="match status" value="1"/>
</dbReference>
<keyword evidence="6" id="KW-0349">Heme</keyword>
<dbReference type="GO" id="GO:0019934">
    <property type="term" value="P:cGMP-mediated signaling"/>
    <property type="evidence" value="ECO:0007669"/>
    <property type="project" value="TreeGrafter"/>
</dbReference>
<dbReference type="Gene3D" id="3.30.70.1230">
    <property type="entry name" value="Nucleotide cyclase"/>
    <property type="match status" value="1"/>
</dbReference>
<keyword evidence="8" id="KW-0408">Iron</keyword>
<keyword evidence="9" id="KW-0175">Coiled coil</keyword>
<keyword evidence="11" id="KW-0456">Lyase</keyword>
<proteinExistence type="predicted"/>
<keyword evidence="17" id="KW-1185">Reference proteome</keyword>
<evidence type="ECO:0000256" key="10">
    <source>
        <dbReference type="ARBA" id="ARBA00023134"/>
    </source>
</evidence>
<keyword evidence="5" id="KW-0963">Cytoplasm</keyword>
<reference evidence="18" key="1">
    <citation type="submission" date="2016-11" db="UniProtKB">
        <authorList>
            <consortium name="WormBaseParasite"/>
        </authorList>
    </citation>
    <scope>IDENTIFICATION</scope>
</reference>
<evidence type="ECO:0000313" key="15">
    <source>
        <dbReference type="EMBL" id="CAG9093021.1"/>
    </source>
</evidence>
<dbReference type="Proteomes" id="UP000095284">
    <property type="component" value="Unplaced"/>
</dbReference>
<dbReference type="Gene3D" id="3.90.1520.10">
    <property type="entry name" value="H-NOX domain"/>
    <property type="match status" value="1"/>
</dbReference>
<dbReference type="InterPro" id="IPR042463">
    <property type="entry name" value="HNOB_dom_associated_sf"/>
</dbReference>
<dbReference type="WBParaSite" id="BXY_1093600.1">
    <property type="protein sequence ID" value="BXY_1093600.1"/>
    <property type="gene ID" value="BXY_1093600"/>
</dbReference>
<dbReference type="SUPFAM" id="SSF111126">
    <property type="entry name" value="Ligand-binding domain in the NO signalling and Golgi transport"/>
    <property type="match status" value="1"/>
</dbReference>
<dbReference type="GO" id="GO:0070482">
    <property type="term" value="P:response to oxygen levels"/>
    <property type="evidence" value="ECO:0007669"/>
    <property type="project" value="TreeGrafter"/>
</dbReference>
<dbReference type="GO" id="GO:0004383">
    <property type="term" value="F:guanylate cyclase activity"/>
    <property type="evidence" value="ECO:0007669"/>
    <property type="project" value="UniProtKB-EC"/>
</dbReference>
<dbReference type="InterPro" id="IPR011645">
    <property type="entry name" value="HNOB_dom_associated"/>
</dbReference>
<dbReference type="OrthoDB" id="6127067at2759"/>
<evidence type="ECO:0000256" key="8">
    <source>
        <dbReference type="ARBA" id="ARBA00023004"/>
    </source>
</evidence>
<evidence type="ECO:0000256" key="6">
    <source>
        <dbReference type="ARBA" id="ARBA00022617"/>
    </source>
</evidence>
<evidence type="ECO:0000313" key="18">
    <source>
        <dbReference type="WBParaSite" id="BXY_1093600.1"/>
    </source>
</evidence>
<dbReference type="InterPro" id="IPR038158">
    <property type="entry name" value="H-NOX_domain_sf"/>
</dbReference>
<keyword evidence="7" id="KW-0547">Nucleotide-binding</keyword>
<dbReference type="Gene3D" id="3.30.450.260">
    <property type="entry name" value="Haem NO binding associated domain"/>
    <property type="match status" value="1"/>
</dbReference>
<dbReference type="GO" id="GO:0005525">
    <property type="term" value="F:GTP binding"/>
    <property type="evidence" value="ECO:0007669"/>
    <property type="project" value="UniProtKB-KW"/>
</dbReference>
<evidence type="ECO:0000256" key="3">
    <source>
        <dbReference type="ARBA" id="ARBA00004496"/>
    </source>
</evidence>
<comment type="catalytic activity">
    <reaction evidence="1">
        <text>GTP = 3',5'-cyclic GMP + diphosphate</text>
        <dbReference type="Rhea" id="RHEA:13665"/>
        <dbReference type="ChEBI" id="CHEBI:33019"/>
        <dbReference type="ChEBI" id="CHEBI:37565"/>
        <dbReference type="ChEBI" id="CHEBI:57746"/>
        <dbReference type="EC" id="4.6.1.2"/>
    </reaction>
</comment>
<dbReference type="CDD" id="cd07302">
    <property type="entry name" value="CHD"/>
    <property type="match status" value="1"/>
</dbReference>
<dbReference type="EC" id="4.6.1.2" evidence="4"/>
<evidence type="ECO:0000256" key="4">
    <source>
        <dbReference type="ARBA" id="ARBA00012202"/>
    </source>
</evidence>
<dbReference type="PANTHER" id="PTHR45655">
    <property type="entry name" value="GUANYLATE CYCLASE SOLUBLE SUBUNIT BETA-2"/>
    <property type="match status" value="1"/>
</dbReference>
<keyword evidence="12" id="KW-0141">cGMP biosynthesis</keyword>
<evidence type="ECO:0000313" key="14">
    <source>
        <dbReference type="EMBL" id="CAD5213660.1"/>
    </source>
</evidence>
<dbReference type="InterPro" id="IPR011644">
    <property type="entry name" value="Heme_NO-bd"/>
</dbReference>
<keyword evidence="6" id="KW-0479">Metal-binding</keyword>
<dbReference type="EMBL" id="CAJFCV020000002">
    <property type="protein sequence ID" value="CAG9093021.1"/>
    <property type="molecule type" value="Genomic_DNA"/>
</dbReference>
<dbReference type="InterPro" id="IPR001054">
    <property type="entry name" value="A/G_cyclase"/>
</dbReference>
<dbReference type="EMBL" id="CAJFDI010000002">
    <property type="protein sequence ID" value="CAD5213660.1"/>
    <property type="molecule type" value="Genomic_DNA"/>
</dbReference>
<evidence type="ECO:0000256" key="1">
    <source>
        <dbReference type="ARBA" id="ARBA00001436"/>
    </source>
</evidence>